<organism evidence="1 2">
    <name type="scientific">Thalassolituus maritimus</name>
    <dbReference type="NCBI Taxonomy" id="484498"/>
    <lineage>
        <taxon>Bacteria</taxon>
        <taxon>Pseudomonadati</taxon>
        <taxon>Pseudomonadota</taxon>
        <taxon>Gammaproteobacteria</taxon>
        <taxon>Oceanospirillales</taxon>
        <taxon>Oceanospirillaceae</taxon>
        <taxon>Thalassolituus</taxon>
    </lineage>
</organism>
<name>A0ABQ0A326_9GAMM</name>
<proteinExistence type="predicted"/>
<dbReference type="Proteomes" id="UP001481413">
    <property type="component" value="Unassembled WGS sequence"/>
</dbReference>
<protein>
    <submittedName>
        <fullName evidence="1">Uncharacterized protein</fullName>
    </submittedName>
</protein>
<evidence type="ECO:0000313" key="2">
    <source>
        <dbReference type="Proteomes" id="UP001481413"/>
    </source>
</evidence>
<sequence>MEDLVMRTVTASTFSVSKADQFSALESTVTTSSELSGELLDQYMDTGLDLAINAGASGMTRLQESWLRRLYTTLRDTGLDPRRHETSRALCFDALYQVFFALHHMYRSRPGGECSLRKLSREMQFISHHLV</sequence>
<gene>
    <name evidence="1" type="ORF">NBRC116585_28980</name>
</gene>
<accession>A0ABQ0A326</accession>
<comment type="caution">
    <text evidence="1">The sequence shown here is derived from an EMBL/GenBank/DDBJ whole genome shotgun (WGS) entry which is preliminary data.</text>
</comment>
<dbReference type="EMBL" id="BAABWH010000010">
    <property type="protein sequence ID" value="GAA6146779.1"/>
    <property type="molecule type" value="Genomic_DNA"/>
</dbReference>
<keyword evidence="2" id="KW-1185">Reference proteome</keyword>
<reference evidence="1 2" key="1">
    <citation type="submission" date="2024-04" db="EMBL/GenBank/DDBJ databases">
        <title>Draft genome sequence of Thalassolituus maritimus NBRC 116585.</title>
        <authorList>
            <person name="Miyakawa T."/>
            <person name="Kusuya Y."/>
            <person name="Miura T."/>
        </authorList>
    </citation>
    <scope>NUCLEOTIDE SEQUENCE [LARGE SCALE GENOMIC DNA]</scope>
    <source>
        <strain evidence="1 2">5NW40-0001</strain>
    </source>
</reference>
<evidence type="ECO:0000313" key="1">
    <source>
        <dbReference type="EMBL" id="GAA6146779.1"/>
    </source>
</evidence>